<dbReference type="GO" id="GO:0008233">
    <property type="term" value="F:peptidase activity"/>
    <property type="evidence" value="ECO:0000318"/>
    <property type="project" value="GO_Central"/>
</dbReference>
<dbReference type="GO" id="GO:0007155">
    <property type="term" value="P:cell adhesion"/>
    <property type="evidence" value="ECO:0007669"/>
    <property type="project" value="InterPro"/>
</dbReference>
<reference evidence="10" key="1">
    <citation type="submission" date="2006-10" db="EMBL/GenBank/DDBJ databases">
        <authorList>
            <person name="Amadeo P."/>
            <person name="Zhao Q."/>
            <person name="Wortman J."/>
            <person name="Fraser-Liggett C."/>
            <person name="Carlton J."/>
        </authorList>
    </citation>
    <scope>NUCLEOTIDE SEQUENCE</scope>
    <source>
        <strain evidence="10">G3</strain>
    </source>
</reference>
<keyword evidence="4" id="KW-0479">Metal-binding</keyword>
<comment type="cofactor">
    <cofactor evidence="1">
        <name>Zn(2+)</name>
        <dbReference type="ChEBI" id="CHEBI:29105"/>
    </cofactor>
</comment>
<evidence type="ECO:0000256" key="2">
    <source>
        <dbReference type="ARBA" id="ARBA00005860"/>
    </source>
</evidence>
<evidence type="ECO:0000256" key="3">
    <source>
        <dbReference type="ARBA" id="ARBA00022670"/>
    </source>
</evidence>
<evidence type="ECO:0000256" key="4">
    <source>
        <dbReference type="ARBA" id="ARBA00022723"/>
    </source>
</evidence>
<gene>
    <name evidence="10" type="ORF">TVAG_030920</name>
</gene>
<dbReference type="SUPFAM" id="SSF55486">
    <property type="entry name" value="Metalloproteases ('zincins'), catalytic domain"/>
    <property type="match status" value="1"/>
</dbReference>
<evidence type="ECO:0000256" key="8">
    <source>
        <dbReference type="SAM" id="MobiDB-lite"/>
    </source>
</evidence>
<evidence type="ECO:0000256" key="7">
    <source>
        <dbReference type="ARBA" id="ARBA00023049"/>
    </source>
</evidence>
<evidence type="ECO:0000313" key="11">
    <source>
        <dbReference type="Proteomes" id="UP000001542"/>
    </source>
</evidence>
<keyword evidence="9" id="KW-0812">Transmembrane</keyword>
<feature type="compositionally biased region" description="Low complexity" evidence="8">
    <location>
        <begin position="320"/>
        <end position="333"/>
    </location>
</feature>
<dbReference type="VEuPathDB" id="TrichDB:TVAGG3_0586000"/>
<organism evidence="10 11">
    <name type="scientific">Trichomonas vaginalis (strain ATCC PRA-98 / G3)</name>
    <dbReference type="NCBI Taxonomy" id="412133"/>
    <lineage>
        <taxon>Eukaryota</taxon>
        <taxon>Metamonada</taxon>
        <taxon>Parabasalia</taxon>
        <taxon>Trichomonadida</taxon>
        <taxon>Trichomonadidae</taxon>
        <taxon>Trichomonas</taxon>
    </lineage>
</organism>
<keyword evidence="5" id="KW-0378">Hydrolase</keyword>
<dbReference type="RefSeq" id="XP_001314593.1">
    <property type="nucleotide sequence ID" value="XM_001314564.1"/>
</dbReference>
<dbReference type="AlphaFoldDB" id="A2EYK0"/>
<accession>A2EYK0</accession>
<dbReference type="EMBL" id="DS113541">
    <property type="protein sequence ID" value="EAY02276.1"/>
    <property type="molecule type" value="Genomic_DNA"/>
</dbReference>
<evidence type="ECO:0000256" key="9">
    <source>
        <dbReference type="SAM" id="Phobius"/>
    </source>
</evidence>
<dbReference type="Proteomes" id="UP000001542">
    <property type="component" value="Unassembled WGS sequence"/>
</dbReference>
<dbReference type="KEGG" id="tva:4760113"/>
<evidence type="ECO:0000256" key="6">
    <source>
        <dbReference type="ARBA" id="ARBA00022833"/>
    </source>
</evidence>
<keyword evidence="7" id="KW-0482">Metalloprotease</keyword>
<keyword evidence="3" id="KW-0645">Protease</keyword>
<dbReference type="PANTHER" id="PTHR10942:SF0">
    <property type="entry name" value="LEISHMANOLYSIN-LIKE PEPTIDASE"/>
    <property type="match status" value="1"/>
</dbReference>
<dbReference type="GO" id="GO:0046872">
    <property type="term" value="F:metal ion binding"/>
    <property type="evidence" value="ECO:0007669"/>
    <property type="project" value="UniProtKB-KW"/>
</dbReference>
<keyword evidence="11" id="KW-1185">Reference proteome</keyword>
<dbReference type="SMR" id="A2EYK0"/>
<dbReference type="Gene3D" id="3.90.132.10">
    <property type="entry name" value="Leishmanolysin , domain 2"/>
    <property type="match status" value="1"/>
</dbReference>
<evidence type="ECO:0000313" key="10">
    <source>
        <dbReference type="EMBL" id="EAY02276.1"/>
    </source>
</evidence>
<reference evidence="10" key="2">
    <citation type="journal article" date="2007" name="Science">
        <title>Draft genome sequence of the sexually transmitted pathogen Trichomonas vaginalis.</title>
        <authorList>
            <person name="Carlton J.M."/>
            <person name="Hirt R.P."/>
            <person name="Silva J.C."/>
            <person name="Delcher A.L."/>
            <person name="Schatz M."/>
            <person name="Zhao Q."/>
            <person name="Wortman J.R."/>
            <person name="Bidwell S.L."/>
            <person name="Alsmark U.C.M."/>
            <person name="Besteiro S."/>
            <person name="Sicheritz-Ponten T."/>
            <person name="Noel C.J."/>
            <person name="Dacks J.B."/>
            <person name="Foster P.G."/>
            <person name="Simillion C."/>
            <person name="Van de Peer Y."/>
            <person name="Miranda-Saavedra D."/>
            <person name="Barton G.J."/>
            <person name="Westrop G.D."/>
            <person name="Mueller S."/>
            <person name="Dessi D."/>
            <person name="Fiori P.L."/>
            <person name="Ren Q."/>
            <person name="Paulsen I."/>
            <person name="Zhang H."/>
            <person name="Bastida-Corcuera F.D."/>
            <person name="Simoes-Barbosa A."/>
            <person name="Brown M.T."/>
            <person name="Hayes R.D."/>
            <person name="Mukherjee M."/>
            <person name="Okumura C.Y."/>
            <person name="Schneider R."/>
            <person name="Smith A.J."/>
            <person name="Vanacova S."/>
            <person name="Villalvazo M."/>
            <person name="Haas B.J."/>
            <person name="Pertea M."/>
            <person name="Feldblyum T.V."/>
            <person name="Utterback T.R."/>
            <person name="Shu C.L."/>
            <person name="Osoegawa K."/>
            <person name="de Jong P.J."/>
            <person name="Hrdy I."/>
            <person name="Horvathova L."/>
            <person name="Zubacova Z."/>
            <person name="Dolezal P."/>
            <person name="Malik S.B."/>
            <person name="Logsdon J.M. Jr."/>
            <person name="Henze K."/>
            <person name="Gupta A."/>
            <person name="Wang C.C."/>
            <person name="Dunne R.L."/>
            <person name="Upcroft J.A."/>
            <person name="Upcroft P."/>
            <person name="White O."/>
            <person name="Salzberg S.L."/>
            <person name="Tang P."/>
            <person name="Chiu C.-H."/>
            <person name="Lee Y.-S."/>
            <person name="Embley T.M."/>
            <person name="Coombs G.H."/>
            <person name="Mottram J.C."/>
            <person name="Tachezy J."/>
            <person name="Fraser-Liggett C.M."/>
            <person name="Johnson P.J."/>
        </authorList>
    </citation>
    <scope>NUCLEOTIDE SEQUENCE [LARGE SCALE GENOMIC DNA]</scope>
    <source>
        <strain evidence="10">G3</strain>
    </source>
</reference>
<keyword evidence="9" id="KW-1133">Transmembrane helix</keyword>
<dbReference type="GO" id="GO:0005737">
    <property type="term" value="C:cytoplasm"/>
    <property type="evidence" value="ECO:0000318"/>
    <property type="project" value="GO_Central"/>
</dbReference>
<dbReference type="InParanoid" id="A2EYK0"/>
<dbReference type="VEuPathDB" id="TrichDB:TVAG_030920"/>
<protein>
    <recommendedName>
        <fullName evidence="12">GP63-like</fullName>
    </recommendedName>
</protein>
<evidence type="ECO:0000256" key="5">
    <source>
        <dbReference type="ARBA" id="ARBA00022801"/>
    </source>
</evidence>
<proteinExistence type="inferred from homology"/>
<dbReference type="InterPro" id="IPR001577">
    <property type="entry name" value="Peptidase_M8"/>
</dbReference>
<dbReference type="GO" id="GO:0006508">
    <property type="term" value="P:proteolysis"/>
    <property type="evidence" value="ECO:0007669"/>
    <property type="project" value="UniProtKB-KW"/>
</dbReference>
<name>A2EYK0_TRIV3</name>
<keyword evidence="9" id="KW-0472">Membrane</keyword>
<feature type="region of interest" description="Disordered" evidence="8">
    <location>
        <begin position="311"/>
        <end position="340"/>
    </location>
</feature>
<evidence type="ECO:0000256" key="1">
    <source>
        <dbReference type="ARBA" id="ARBA00001947"/>
    </source>
</evidence>
<sequence length="394" mass="44399">MFYPDKYNYCSLTKNGKRFSFLIGPYSHLFARKNYGIDEFVGDDNTCPSGIEQSGSILKSTKFFTDILASAFVQNPGLHFERITDATMALFQDTGHYLCNWSMAQPLVWGNPESQIGGKPIKDFALGSPQLVFPKQYLKEKTSYVLMESDPDFTGFNFKYGGIAFGDISTPSNCDGEWAEYCKGKDYYNPLNKKFISKYAVFEYNLFRFPWSSCENGMAMYPGDGICRKYICDRYDSFTLITPNLKDANGNQTNITCTKDDPNKNITVLASSYSDAVRNITCVHPELFCRTVKLHEMHFVRDPFDPDISVTQLDDPYGESSTKTDANTNTTSDSESDSKSKSNNKIKIIVPCVVCGVIVIAIIVIVIIFIIKKRKSNTDISEDESINNLKDDEV</sequence>
<dbReference type="GO" id="GO:0004222">
    <property type="term" value="F:metalloendopeptidase activity"/>
    <property type="evidence" value="ECO:0007669"/>
    <property type="project" value="InterPro"/>
</dbReference>
<evidence type="ECO:0008006" key="12">
    <source>
        <dbReference type="Google" id="ProtNLM"/>
    </source>
</evidence>
<keyword evidence="6" id="KW-0862">Zinc</keyword>
<dbReference type="PANTHER" id="PTHR10942">
    <property type="entry name" value="LEISHMANOLYSIN-LIKE PEPTIDASE"/>
    <property type="match status" value="1"/>
</dbReference>
<feature type="transmembrane region" description="Helical" evidence="9">
    <location>
        <begin position="348"/>
        <end position="371"/>
    </location>
</feature>
<dbReference type="GO" id="GO:0016020">
    <property type="term" value="C:membrane"/>
    <property type="evidence" value="ECO:0007669"/>
    <property type="project" value="InterPro"/>
</dbReference>
<comment type="similarity">
    <text evidence="2">Belongs to the peptidase M8 family.</text>
</comment>